<dbReference type="Gene3D" id="3.10.520.10">
    <property type="entry name" value="ApbE-like domains"/>
    <property type="match status" value="1"/>
</dbReference>
<dbReference type="EMBL" id="CP060635">
    <property type="protein sequence ID" value="QNM09668.1"/>
    <property type="molecule type" value="Genomic_DNA"/>
</dbReference>
<evidence type="ECO:0000256" key="9">
    <source>
        <dbReference type="ARBA" id="ARBA00048540"/>
    </source>
</evidence>
<keyword evidence="7 10" id="KW-0460">Magnesium</keyword>
<evidence type="ECO:0000256" key="1">
    <source>
        <dbReference type="ARBA" id="ARBA00011955"/>
    </source>
</evidence>
<dbReference type="AlphaFoldDB" id="A0A7G9GFT6"/>
<dbReference type="InterPro" id="IPR024932">
    <property type="entry name" value="ApbE"/>
</dbReference>
<dbReference type="KEGG" id="whj:H9Q79_05100"/>
<evidence type="ECO:0000256" key="7">
    <source>
        <dbReference type="ARBA" id="ARBA00022842"/>
    </source>
</evidence>
<dbReference type="Proteomes" id="UP000515860">
    <property type="component" value="Chromosome"/>
</dbReference>
<dbReference type="SUPFAM" id="SSF143631">
    <property type="entry name" value="ApbE-like"/>
    <property type="match status" value="1"/>
</dbReference>
<comment type="cofactor">
    <cofactor evidence="11">
        <name>Mg(2+)</name>
        <dbReference type="ChEBI" id="CHEBI:18420"/>
    </cofactor>
    <cofactor evidence="11">
        <name>Mn(2+)</name>
        <dbReference type="ChEBI" id="CHEBI:29035"/>
    </cofactor>
    <text evidence="11">Magnesium. Can also use manganese.</text>
</comment>
<keyword evidence="12" id="KW-0732">Signal</keyword>
<evidence type="ECO:0000256" key="4">
    <source>
        <dbReference type="ARBA" id="ARBA00022679"/>
    </source>
</evidence>
<dbReference type="InterPro" id="IPR003374">
    <property type="entry name" value="ApbE-like_sf"/>
</dbReference>
<evidence type="ECO:0000256" key="10">
    <source>
        <dbReference type="PIRNR" id="PIRNR006268"/>
    </source>
</evidence>
<keyword evidence="3 10" id="KW-0285">Flavoprotein</keyword>
<gene>
    <name evidence="13" type="ORF">H9Q79_05100</name>
</gene>
<dbReference type="EC" id="2.7.1.180" evidence="1 10"/>
<evidence type="ECO:0000256" key="5">
    <source>
        <dbReference type="ARBA" id="ARBA00022723"/>
    </source>
</evidence>
<evidence type="ECO:0000256" key="2">
    <source>
        <dbReference type="ARBA" id="ARBA00016337"/>
    </source>
</evidence>
<feature type="binding site" evidence="11">
    <location>
        <position position="285"/>
    </location>
    <ligand>
        <name>Mg(2+)</name>
        <dbReference type="ChEBI" id="CHEBI:18420"/>
    </ligand>
</feature>
<keyword evidence="6 10" id="KW-0274">FAD</keyword>
<dbReference type="PIRSF" id="PIRSF006268">
    <property type="entry name" value="ApbE"/>
    <property type="match status" value="1"/>
</dbReference>
<evidence type="ECO:0000256" key="8">
    <source>
        <dbReference type="ARBA" id="ARBA00031306"/>
    </source>
</evidence>
<feature type="chain" id="PRO_5039948059" description="FAD:protein FMN transferase" evidence="12">
    <location>
        <begin position="22"/>
        <end position="315"/>
    </location>
</feature>
<dbReference type="GO" id="GO:0046872">
    <property type="term" value="F:metal ion binding"/>
    <property type="evidence" value="ECO:0007669"/>
    <property type="project" value="UniProtKB-UniRule"/>
</dbReference>
<evidence type="ECO:0000313" key="13">
    <source>
        <dbReference type="EMBL" id="QNM09668.1"/>
    </source>
</evidence>
<evidence type="ECO:0000256" key="6">
    <source>
        <dbReference type="ARBA" id="ARBA00022827"/>
    </source>
</evidence>
<name>A0A7G9GFT6_9FIRM</name>
<keyword evidence="5 10" id="KW-0479">Metal-binding</keyword>
<organism evidence="13 14">
    <name type="scientific">Wansuia hejianensis</name>
    <dbReference type="NCBI Taxonomy" id="2763667"/>
    <lineage>
        <taxon>Bacteria</taxon>
        <taxon>Bacillati</taxon>
        <taxon>Bacillota</taxon>
        <taxon>Clostridia</taxon>
        <taxon>Lachnospirales</taxon>
        <taxon>Lachnospiraceae</taxon>
        <taxon>Wansuia</taxon>
    </lineage>
</organism>
<accession>A0A7G9GFT6</accession>
<comment type="catalytic activity">
    <reaction evidence="9 10">
        <text>L-threonyl-[protein] + FAD = FMN-L-threonyl-[protein] + AMP + H(+)</text>
        <dbReference type="Rhea" id="RHEA:36847"/>
        <dbReference type="Rhea" id="RHEA-COMP:11060"/>
        <dbReference type="Rhea" id="RHEA-COMP:11061"/>
        <dbReference type="ChEBI" id="CHEBI:15378"/>
        <dbReference type="ChEBI" id="CHEBI:30013"/>
        <dbReference type="ChEBI" id="CHEBI:57692"/>
        <dbReference type="ChEBI" id="CHEBI:74257"/>
        <dbReference type="ChEBI" id="CHEBI:456215"/>
        <dbReference type="EC" id="2.7.1.180"/>
    </reaction>
</comment>
<dbReference type="Pfam" id="PF02424">
    <property type="entry name" value="ApbE"/>
    <property type="match status" value="1"/>
</dbReference>
<evidence type="ECO:0000256" key="3">
    <source>
        <dbReference type="ARBA" id="ARBA00022630"/>
    </source>
</evidence>
<feature type="binding site" evidence="11">
    <location>
        <position position="289"/>
    </location>
    <ligand>
        <name>Mg(2+)</name>
        <dbReference type="ChEBI" id="CHEBI:18420"/>
    </ligand>
</feature>
<dbReference type="PANTHER" id="PTHR30040:SF2">
    <property type="entry name" value="FAD:PROTEIN FMN TRANSFERASE"/>
    <property type="match status" value="1"/>
</dbReference>
<feature type="signal peptide" evidence="12">
    <location>
        <begin position="1"/>
        <end position="21"/>
    </location>
</feature>
<feature type="binding site" evidence="11">
    <location>
        <position position="171"/>
    </location>
    <ligand>
        <name>Mg(2+)</name>
        <dbReference type="ChEBI" id="CHEBI:18420"/>
    </ligand>
</feature>
<keyword evidence="4 10" id="KW-0808">Transferase</keyword>
<keyword evidence="14" id="KW-1185">Reference proteome</keyword>
<dbReference type="RefSeq" id="WP_249329324.1">
    <property type="nucleotide sequence ID" value="NZ_CP060635.1"/>
</dbReference>
<sequence>MGKLTSLICCLCILSQMTGCAGSSPSMVTKNGIYFDTAITITLAADNTRAGEEILNGCMELCQKLEGIFSRTLEGSELYQVNHRDSSTVTVSKELAAVIGCGLEYYRLSEGKLDITIAPVLELWDFKNGMDRLPGQEELDAALERVDASAVHLSGNQVVFDRPDTEIDLGALVKGYAADELKAYLRKRGVSQAVINLGGNVNTLGSRPGGTGWRVGIQKPFADRGVTGQILEVTDRSVVSSGTYERYFEKDGTRYHHILDPDTGYPADTDLSQVTIVSDRSLTGDALSTVCMLLGEEKARELLKEYPDVEAYFVP</sequence>
<dbReference type="GO" id="GO:0016740">
    <property type="term" value="F:transferase activity"/>
    <property type="evidence" value="ECO:0007669"/>
    <property type="project" value="UniProtKB-UniRule"/>
</dbReference>
<evidence type="ECO:0000256" key="12">
    <source>
        <dbReference type="SAM" id="SignalP"/>
    </source>
</evidence>
<evidence type="ECO:0000313" key="14">
    <source>
        <dbReference type="Proteomes" id="UP000515860"/>
    </source>
</evidence>
<evidence type="ECO:0000256" key="11">
    <source>
        <dbReference type="PIRSR" id="PIRSR006268-2"/>
    </source>
</evidence>
<reference evidence="13 14" key="1">
    <citation type="submission" date="2020-08" db="EMBL/GenBank/DDBJ databases">
        <authorList>
            <person name="Liu C."/>
            <person name="Sun Q."/>
        </authorList>
    </citation>
    <scope>NUCLEOTIDE SEQUENCE [LARGE SCALE GENOMIC DNA]</scope>
    <source>
        <strain evidence="13 14">NSJ-29</strain>
    </source>
</reference>
<proteinExistence type="inferred from homology"/>
<dbReference type="PANTHER" id="PTHR30040">
    <property type="entry name" value="THIAMINE BIOSYNTHESIS LIPOPROTEIN APBE"/>
    <property type="match status" value="1"/>
</dbReference>
<comment type="similarity">
    <text evidence="10">Belongs to the ApbE family.</text>
</comment>
<protein>
    <recommendedName>
        <fullName evidence="2 10">FAD:protein FMN transferase</fullName>
        <ecNumber evidence="1 10">2.7.1.180</ecNumber>
    </recommendedName>
    <alternativeName>
        <fullName evidence="8 10">Flavin transferase</fullName>
    </alternativeName>
</protein>